<feature type="compositionally biased region" description="Pro residues" evidence="1">
    <location>
        <begin position="319"/>
        <end position="329"/>
    </location>
</feature>
<feature type="transmembrane region" description="Helical" evidence="2">
    <location>
        <begin position="77"/>
        <end position="99"/>
    </location>
</feature>
<feature type="compositionally biased region" description="Low complexity" evidence="1">
    <location>
        <begin position="271"/>
        <end position="286"/>
    </location>
</feature>
<feature type="region of interest" description="Disordered" evidence="1">
    <location>
        <begin position="315"/>
        <end position="334"/>
    </location>
</feature>
<keyword evidence="2" id="KW-1133">Transmembrane helix</keyword>
<accession>D3Q2Y2</accession>
<feature type="transmembrane region" description="Helical" evidence="2">
    <location>
        <begin position="48"/>
        <end position="70"/>
    </location>
</feature>
<dbReference type="STRING" id="446470.Snas_0233"/>
<feature type="compositionally biased region" description="Pro residues" evidence="1">
    <location>
        <begin position="371"/>
        <end position="385"/>
    </location>
</feature>
<dbReference type="KEGG" id="sna:Snas_0233"/>
<dbReference type="HOGENOM" id="CLU_560090_0_0_11"/>
<dbReference type="EMBL" id="CP001778">
    <property type="protein sequence ID" value="ADD39952.1"/>
    <property type="molecule type" value="Genomic_DNA"/>
</dbReference>
<feature type="transmembrane region" description="Helical" evidence="2">
    <location>
        <begin position="12"/>
        <end position="36"/>
    </location>
</feature>
<evidence type="ECO:0000313" key="4">
    <source>
        <dbReference type="Proteomes" id="UP000000844"/>
    </source>
</evidence>
<feature type="region of interest" description="Disordered" evidence="1">
    <location>
        <begin position="271"/>
        <end position="304"/>
    </location>
</feature>
<organism evidence="3 4">
    <name type="scientific">Stackebrandtia nassauensis (strain DSM 44728 / CIP 108903 / NRRL B-16338 / NBRC 102104 / LLR-40K-21)</name>
    <dbReference type="NCBI Taxonomy" id="446470"/>
    <lineage>
        <taxon>Bacteria</taxon>
        <taxon>Bacillati</taxon>
        <taxon>Actinomycetota</taxon>
        <taxon>Actinomycetes</taxon>
        <taxon>Glycomycetales</taxon>
        <taxon>Glycomycetaceae</taxon>
        <taxon>Stackebrandtia</taxon>
    </lineage>
</organism>
<feature type="compositionally biased region" description="Basic residues" evidence="1">
    <location>
        <begin position="475"/>
        <end position="487"/>
    </location>
</feature>
<dbReference type="Proteomes" id="UP000000844">
    <property type="component" value="Chromosome"/>
</dbReference>
<feature type="transmembrane region" description="Helical" evidence="2">
    <location>
        <begin position="111"/>
        <end position="131"/>
    </location>
</feature>
<dbReference type="RefSeq" id="WP_013015523.1">
    <property type="nucleotide sequence ID" value="NC_013947.1"/>
</dbReference>
<keyword evidence="2" id="KW-0812">Transmembrane</keyword>
<dbReference type="eggNOG" id="COG0477">
    <property type="taxonomic scope" value="Bacteria"/>
</dbReference>
<reference evidence="3 4" key="1">
    <citation type="journal article" date="2009" name="Stand. Genomic Sci.">
        <title>Complete genome sequence of Stackebrandtia nassauensis type strain (LLR-40K-21).</title>
        <authorList>
            <person name="Munk C."/>
            <person name="Lapidus A."/>
            <person name="Copeland A."/>
            <person name="Jando M."/>
            <person name="Mayilraj S."/>
            <person name="Glavina Del Rio T."/>
            <person name="Nolan M."/>
            <person name="Chen F."/>
            <person name="Lucas S."/>
            <person name="Tice H."/>
            <person name="Cheng J.F."/>
            <person name="Han C."/>
            <person name="Detter J.C."/>
            <person name="Bruce D."/>
            <person name="Goodwin L."/>
            <person name="Chain P."/>
            <person name="Pitluck S."/>
            <person name="Goker M."/>
            <person name="Ovchinikova G."/>
            <person name="Pati A."/>
            <person name="Ivanova N."/>
            <person name="Mavromatis K."/>
            <person name="Chen A."/>
            <person name="Palaniappan K."/>
            <person name="Land M."/>
            <person name="Hauser L."/>
            <person name="Chang Y.J."/>
            <person name="Jeffries C.D."/>
            <person name="Bristow J."/>
            <person name="Eisen J.A."/>
            <person name="Markowitz V."/>
            <person name="Hugenholtz P."/>
            <person name="Kyrpides N.C."/>
            <person name="Klenk H.P."/>
        </authorList>
    </citation>
    <scope>NUCLEOTIDE SEQUENCE [LARGE SCALE GENOMIC DNA]</scope>
    <source>
        <strain evidence="4">DSM 44728 / CIP 108903 / NRRL B-16338 / NBRC 102104 / LLR-40K-21</strain>
    </source>
</reference>
<feature type="transmembrane region" description="Helical" evidence="2">
    <location>
        <begin position="138"/>
        <end position="157"/>
    </location>
</feature>
<gene>
    <name evidence="3" type="ordered locus">Snas_0233</name>
</gene>
<feature type="compositionally biased region" description="Basic and acidic residues" evidence="1">
    <location>
        <begin position="449"/>
        <end position="463"/>
    </location>
</feature>
<evidence type="ECO:0000256" key="2">
    <source>
        <dbReference type="SAM" id="Phobius"/>
    </source>
</evidence>
<keyword evidence="2" id="KW-0472">Membrane</keyword>
<dbReference type="OrthoDB" id="5181552at2"/>
<protein>
    <submittedName>
        <fullName evidence="3">Uncharacterized protein</fullName>
    </submittedName>
</protein>
<keyword evidence="4" id="KW-1185">Reference proteome</keyword>
<feature type="region of interest" description="Disordered" evidence="1">
    <location>
        <begin position="356"/>
        <end position="487"/>
    </location>
</feature>
<sequence length="487" mass="50392">MSKSTPVNAIGTAFAVAVLAALAQLGLATGLAILIWRSGSAAEWAAQLSWGAFLAAVATIAGGLVAGRLITDTGPRITAVLASGIGAFTLAPLIAVPAMRFEDAPIATAPFAAVGIGVLAGLLLSGLALAWRAIKISVLATIALTWVLAILAAFVPVDDASRIVKVAVWGEWKGLSASAPIVPALLVGTLLIGMITAWVMTSPDAVGDHRITAISGAVGPLLLVAAYAAAGQDDVRVDPQWHGMGVGTGAVVAGLLGGLLVTALRRAPSPAPAVDTALTPTATATASVEPGSLGDPSEDDRTQTVPAMPRADQTYEVPAAPPPFPPPPAENLDPYVSAEYDEAQLTQYVDATAAAGHQAEVRGTEFDEPEPPPPPPAPEPEPQPEPAKKTAKKARKTAKPKPKPEPAPEPEAEQALFPPPEPESDPGKTKAMPAAKPDETDPDENWYSELRDENAFINDHNETPDSAPEPEAAPQKKRRWGRKKKED</sequence>
<feature type="transmembrane region" description="Helical" evidence="2">
    <location>
        <begin position="241"/>
        <end position="264"/>
    </location>
</feature>
<feature type="transmembrane region" description="Helical" evidence="2">
    <location>
        <begin position="211"/>
        <end position="229"/>
    </location>
</feature>
<name>D3Q2Y2_STANL</name>
<dbReference type="AlphaFoldDB" id="D3Q2Y2"/>
<evidence type="ECO:0000256" key="1">
    <source>
        <dbReference type="SAM" id="MobiDB-lite"/>
    </source>
</evidence>
<feature type="transmembrane region" description="Helical" evidence="2">
    <location>
        <begin position="177"/>
        <end position="199"/>
    </location>
</feature>
<proteinExistence type="predicted"/>
<feature type="compositionally biased region" description="Basic residues" evidence="1">
    <location>
        <begin position="389"/>
        <end position="401"/>
    </location>
</feature>
<evidence type="ECO:0000313" key="3">
    <source>
        <dbReference type="EMBL" id="ADD39952.1"/>
    </source>
</evidence>